<proteinExistence type="predicted"/>
<accession>A0A7Z9D0W2</accession>
<evidence type="ECO:0008006" key="4">
    <source>
        <dbReference type="Google" id="ProtNLM"/>
    </source>
</evidence>
<sequence length="105" mass="11879">MTEIVKKPKSSIWSKIGTFFGILFSGIVMIIGFLIATPFFLLSILFNWIKLSFGFTLFWFIANLIYTSVILDSQKFEPFNGTIVLIIIGLGLLTSIFVTISEMKE</sequence>
<feature type="transmembrane region" description="Helical" evidence="1">
    <location>
        <begin position="51"/>
        <end position="71"/>
    </location>
</feature>
<evidence type="ECO:0000256" key="1">
    <source>
        <dbReference type="SAM" id="Phobius"/>
    </source>
</evidence>
<gene>
    <name evidence="2" type="ORF">NCTC6180_00053</name>
</gene>
<feature type="transmembrane region" description="Helical" evidence="1">
    <location>
        <begin position="20"/>
        <end position="45"/>
    </location>
</feature>
<reference evidence="2 3" key="1">
    <citation type="submission" date="2018-12" db="EMBL/GenBank/DDBJ databases">
        <authorList>
            <consortium name="Pathogen Informatics"/>
        </authorList>
    </citation>
    <scope>NUCLEOTIDE SEQUENCE [LARGE SCALE GENOMIC DNA]</scope>
    <source>
        <strain evidence="2 3">NCTC6180</strain>
    </source>
</reference>
<dbReference type="Proteomes" id="UP000269903">
    <property type="component" value="Chromosome"/>
</dbReference>
<organism evidence="2 3">
    <name type="scientific">Streptococcus equi subsp. zooepidemicus</name>
    <dbReference type="NCBI Taxonomy" id="40041"/>
    <lineage>
        <taxon>Bacteria</taxon>
        <taxon>Bacillati</taxon>
        <taxon>Bacillota</taxon>
        <taxon>Bacilli</taxon>
        <taxon>Lactobacillales</taxon>
        <taxon>Streptococcaceae</taxon>
        <taxon>Streptococcus</taxon>
    </lineage>
</organism>
<evidence type="ECO:0000313" key="3">
    <source>
        <dbReference type="Proteomes" id="UP000269903"/>
    </source>
</evidence>
<keyword evidence="1" id="KW-1133">Transmembrane helix</keyword>
<dbReference type="AlphaFoldDB" id="A0A7Z9D0W2"/>
<protein>
    <recommendedName>
        <fullName evidence="4">Lactose transporter</fullName>
    </recommendedName>
</protein>
<feature type="transmembrane region" description="Helical" evidence="1">
    <location>
        <begin position="83"/>
        <end position="100"/>
    </location>
</feature>
<name>A0A7Z9D0W2_STRSZ</name>
<dbReference type="RefSeq" id="WP_043039295.1">
    <property type="nucleotide sequence ID" value="NZ_JAHSPZ010000001.1"/>
</dbReference>
<keyword evidence="1" id="KW-0472">Membrane</keyword>
<evidence type="ECO:0000313" key="2">
    <source>
        <dbReference type="EMBL" id="VEF04876.1"/>
    </source>
</evidence>
<keyword evidence="1" id="KW-0812">Transmembrane</keyword>
<dbReference type="EMBL" id="LR134317">
    <property type="protein sequence ID" value="VEF04876.1"/>
    <property type="molecule type" value="Genomic_DNA"/>
</dbReference>